<dbReference type="InterPro" id="IPR033985">
    <property type="entry name" value="SusD-like_N"/>
</dbReference>
<evidence type="ECO:0000256" key="5">
    <source>
        <dbReference type="ARBA" id="ARBA00023237"/>
    </source>
</evidence>
<dbReference type="SUPFAM" id="SSF48452">
    <property type="entry name" value="TPR-like"/>
    <property type="match status" value="1"/>
</dbReference>
<feature type="chain" id="PRO_5041651965" evidence="6">
    <location>
        <begin position="22"/>
        <end position="610"/>
    </location>
</feature>
<evidence type="ECO:0000256" key="1">
    <source>
        <dbReference type="ARBA" id="ARBA00004442"/>
    </source>
</evidence>
<accession>A0AA92UKS8</accession>
<dbReference type="EMBL" id="QSCI01000067">
    <property type="protein sequence ID" value="RGX91839.1"/>
    <property type="molecule type" value="Genomic_DNA"/>
</dbReference>
<sequence>MKTRKLLYMGCLMATSLLTFSSCGDFLDEEPKGQLTPENFFNSEDDLIQSCNALYDRINQTQSWTNPMYPQWQGDDITANPGSNKQACAALDAFASDGANKGVTDAWNQHYSAIKAANLIVEGAGNAGVAQEKTNVALGNAHFWRAYAYYYLVRVFGPVPLITGTDITQLDVAPSSVADVYDLIVSDLKAAVNELPTKYEKEPSRLFGVDVWTTKQAAQSTLAAVYMSMAGYPLNKGTEYYKLAAEQAKSVIDNNSNYGFILNPDWKDVYSMGNNYNMETVLGINNDAKGWWDHDSQLSSCCRFESLGDSGWGDAWGEIAFWKRYPAGPRKDAIYAPKITFQDGTVITADCDWWEIPSEDKWVPVTMKTKPEDLAKQIKDLDEKIKEEKDSPKKTIRKVDGKYEKLLFEKGKKCVKEYHPMFTIFTVNSDAEGNMLRAPYDYTAPNWGGMVNDRRHNLIRYSEVLLWYAESAARAGLSDLTEAKKCLKQVRQRAVNSADVDNVTLSDGSIVNIDNMSAAQLAEACYIEHGWEVAGNWVSMVTRRSDELRMDELKKNFDYRVTNAPLVVAEQDGKTYTAKESVTVSGSWTEDRIYCPYPTTDVEKNPNLKR</sequence>
<evidence type="ECO:0000256" key="3">
    <source>
        <dbReference type="ARBA" id="ARBA00022729"/>
    </source>
</evidence>
<evidence type="ECO:0000313" key="9">
    <source>
        <dbReference type="EMBL" id="RGX91839.1"/>
    </source>
</evidence>
<feature type="domain" description="RagB/SusD" evidence="7">
    <location>
        <begin position="431"/>
        <end position="609"/>
    </location>
</feature>
<name>A0AA92UKS8_9BACT</name>
<keyword evidence="5" id="KW-0998">Cell outer membrane</keyword>
<evidence type="ECO:0000259" key="7">
    <source>
        <dbReference type="Pfam" id="PF07980"/>
    </source>
</evidence>
<dbReference type="Pfam" id="PF14322">
    <property type="entry name" value="SusD-like_3"/>
    <property type="match status" value="1"/>
</dbReference>
<dbReference type="InterPro" id="IPR011990">
    <property type="entry name" value="TPR-like_helical_dom_sf"/>
</dbReference>
<feature type="domain" description="SusD-like N-terminal" evidence="8">
    <location>
        <begin position="25"/>
        <end position="227"/>
    </location>
</feature>
<feature type="signal peptide" evidence="6">
    <location>
        <begin position="1"/>
        <end position="21"/>
    </location>
</feature>
<dbReference type="PROSITE" id="PS51257">
    <property type="entry name" value="PROKAR_LIPOPROTEIN"/>
    <property type="match status" value="1"/>
</dbReference>
<comment type="subcellular location">
    <subcellularLocation>
        <location evidence="1">Cell outer membrane</location>
    </subcellularLocation>
</comment>
<comment type="similarity">
    <text evidence="2">Belongs to the SusD family.</text>
</comment>
<gene>
    <name evidence="9" type="ORF">DXA63_12260</name>
</gene>
<dbReference type="Proteomes" id="UP000285604">
    <property type="component" value="Unassembled WGS sequence"/>
</dbReference>
<evidence type="ECO:0000259" key="8">
    <source>
        <dbReference type="Pfam" id="PF14322"/>
    </source>
</evidence>
<dbReference type="Gene3D" id="1.25.40.390">
    <property type="match status" value="2"/>
</dbReference>
<evidence type="ECO:0000313" key="10">
    <source>
        <dbReference type="Proteomes" id="UP000285604"/>
    </source>
</evidence>
<evidence type="ECO:0000256" key="2">
    <source>
        <dbReference type="ARBA" id="ARBA00006275"/>
    </source>
</evidence>
<keyword evidence="4" id="KW-0472">Membrane</keyword>
<dbReference type="Pfam" id="PF07980">
    <property type="entry name" value="SusD_RagB"/>
    <property type="match status" value="1"/>
</dbReference>
<organism evidence="9 10">
    <name type="scientific">Segatella copri</name>
    <dbReference type="NCBI Taxonomy" id="165179"/>
    <lineage>
        <taxon>Bacteria</taxon>
        <taxon>Pseudomonadati</taxon>
        <taxon>Bacteroidota</taxon>
        <taxon>Bacteroidia</taxon>
        <taxon>Bacteroidales</taxon>
        <taxon>Prevotellaceae</taxon>
        <taxon>Segatella</taxon>
    </lineage>
</organism>
<dbReference type="InterPro" id="IPR012944">
    <property type="entry name" value="SusD_RagB_dom"/>
</dbReference>
<proteinExistence type="inferred from homology"/>
<keyword evidence="3 6" id="KW-0732">Signal</keyword>
<evidence type="ECO:0000256" key="6">
    <source>
        <dbReference type="SAM" id="SignalP"/>
    </source>
</evidence>
<reference evidence="9 10" key="1">
    <citation type="submission" date="2018-08" db="EMBL/GenBank/DDBJ databases">
        <title>A genome reference for cultivated species of the human gut microbiota.</title>
        <authorList>
            <person name="Zou Y."/>
            <person name="Xue W."/>
            <person name="Luo G."/>
        </authorList>
    </citation>
    <scope>NUCLEOTIDE SEQUENCE [LARGE SCALE GENOMIC DNA]</scope>
    <source>
        <strain evidence="9 10">OF03-3</strain>
    </source>
</reference>
<dbReference type="AlphaFoldDB" id="A0AA92UKS8"/>
<protein>
    <submittedName>
        <fullName evidence="9">RagB/SusD family nutrient uptake outer membrane protein</fullName>
    </submittedName>
</protein>
<dbReference type="GO" id="GO:0009279">
    <property type="term" value="C:cell outer membrane"/>
    <property type="evidence" value="ECO:0007669"/>
    <property type="project" value="UniProtKB-SubCell"/>
</dbReference>
<comment type="caution">
    <text evidence="9">The sequence shown here is derived from an EMBL/GenBank/DDBJ whole genome shotgun (WGS) entry which is preliminary data.</text>
</comment>
<evidence type="ECO:0000256" key="4">
    <source>
        <dbReference type="ARBA" id="ARBA00023136"/>
    </source>
</evidence>